<accession>A0A9X2Z682</accession>
<reference evidence="1" key="2">
    <citation type="journal article" date="2022" name="BMC Genomics">
        <title>Comparative genome analysis of mycobacteria focusing on tRNA and non-coding RNA.</title>
        <authorList>
            <person name="Behra P.R.K."/>
            <person name="Pettersson B.M.F."/>
            <person name="Ramesh M."/>
            <person name="Das S."/>
            <person name="Dasgupta S."/>
            <person name="Kirsebom L.A."/>
        </authorList>
    </citation>
    <scope>NUCLEOTIDE SEQUENCE</scope>
    <source>
        <strain evidence="1">DSM 44838</strain>
    </source>
</reference>
<name>A0A9X2Z682_9MYCO</name>
<proteinExistence type="predicted"/>
<evidence type="ECO:0008006" key="3">
    <source>
        <dbReference type="Google" id="ProtNLM"/>
    </source>
</evidence>
<evidence type="ECO:0000313" key="1">
    <source>
        <dbReference type="EMBL" id="MCV7422951.1"/>
    </source>
</evidence>
<reference evidence="1" key="1">
    <citation type="submission" date="2020-07" db="EMBL/GenBank/DDBJ databases">
        <authorList>
            <person name="Pettersson B.M.F."/>
            <person name="Behra P.R.K."/>
            <person name="Ramesh M."/>
            <person name="Das S."/>
            <person name="Dasgupta S."/>
            <person name="Kirsebom L.A."/>
        </authorList>
    </citation>
    <scope>NUCLEOTIDE SEQUENCE</scope>
    <source>
        <strain evidence="1">DSM 44838</strain>
    </source>
</reference>
<dbReference type="RefSeq" id="WP_263997838.1">
    <property type="nucleotide sequence ID" value="NZ_JACKVK010000011.1"/>
</dbReference>
<dbReference type="Proteomes" id="UP001141629">
    <property type="component" value="Unassembled WGS sequence"/>
</dbReference>
<dbReference type="EMBL" id="JACKVK010000011">
    <property type="protein sequence ID" value="MCV7422951.1"/>
    <property type="molecule type" value="Genomic_DNA"/>
</dbReference>
<protein>
    <recommendedName>
        <fullName evidence="3">Pyridine nucleotide-disulfide oxidoreductase</fullName>
    </recommendedName>
</protein>
<evidence type="ECO:0000313" key="2">
    <source>
        <dbReference type="Proteomes" id="UP001141629"/>
    </source>
</evidence>
<keyword evidence="2" id="KW-1185">Reference proteome</keyword>
<dbReference type="AlphaFoldDB" id="A0A9X2Z682"/>
<gene>
    <name evidence="1" type="ORF">H7K45_20575</name>
</gene>
<organism evidence="1 2">
    <name type="scientific">Mycobacterium yunnanensis</name>
    <dbReference type="NCBI Taxonomy" id="368477"/>
    <lineage>
        <taxon>Bacteria</taxon>
        <taxon>Bacillati</taxon>
        <taxon>Actinomycetota</taxon>
        <taxon>Actinomycetes</taxon>
        <taxon>Mycobacteriales</taxon>
        <taxon>Mycobacteriaceae</taxon>
        <taxon>Mycobacterium</taxon>
    </lineage>
</organism>
<comment type="caution">
    <text evidence="1">The sequence shown here is derived from an EMBL/GenBank/DDBJ whole genome shotgun (WGS) entry which is preliminary data.</text>
</comment>
<sequence length="83" mass="8716">MTIDGDVTRRLVAADDDAVLVLLEGRALVLGAGQLDDDAHRGALRVISRTDFLRRVGGGADLSDDEVTRQAAILDAEVSELGG</sequence>